<gene>
    <name evidence="2" type="ORF">ADUPG1_013634</name>
</gene>
<organism evidence="2 3">
    <name type="scientific">Aduncisulcus paluster</name>
    <dbReference type="NCBI Taxonomy" id="2918883"/>
    <lineage>
        <taxon>Eukaryota</taxon>
        <taxon>Metamonada</taxon>
        <taxon>Carpediemonas-like organisms</taxon>
        <taxon>Aduncisulcus</taxon>
    </lineage>
</organism>
<evidence type="ECO:0000256" key="1">
    <source>
        <dbReference type="SAM" id="MobiDB-lite"/>
    </source>
</evidence>
<keyword evidence="3" id="KW-1185">Reference proteome</keyword>
<reference evidence="2" key="1">
    <citation type="submission" date="2022-03" db="EMBL/GenBank/DDBJ databases">
        <title>Draft genome sequence of Aduncisulcus paluster, a free-living microaerophilic Fornicata.</title>
        <authorList>
            <person name="Yuyama I."/>
            <person name="Kume K."/>
            <person name="Tamura T."/>
            <person name="Inagaki Y."/>
            <person name="Hashimoto T."/>
        </authorList>
    </citation>
    <scope>NUCLEOTIDE SEQUENCE</scope>
    <source>
        <strain evidence="2">NY0171</strain>
    </source>
</reference>
<proteinExistence type="predicted"/>
<feature type="compositionally biased region" description="Basic and acidic residues" evidence="1">
    <location>
        <begin position="319"/>
        <end position="341"/>
    </location>
</feature>
<accession>A0ABQ5K5G2</accession>
<feature type="region of interest" description="Disordered" evidence="1">
    <location>
        <begin position="317"/>
        <end position="344"/>
    </location>
</feature>
<protein>
    <submittedName>
        <fullName evidence="2">Uncharacterized protein</fullName>
    </submittedName>
</protein>
<evidence type="ECO:0000313" key="2">
    <source>
        <dbReference type="EMBL" id="GKT27135.1"/>
    </source>
</evidence>
<dbReference type="Proteomes" id="UP001057375">
    <property type="component" value="Unassembled WGS sequence"/>
</dbReference>
<dbReference type="EMBL" id="BQXS01012706">
    <property type="protein sequence ID" value="GKT27135.1"/>
    <property type="molecule type" value="Genomic_DNA"/>
</dbReference>
<comment type="caution">
    <text evidence="2">The sequence shown here is derived from an EMBL/GenBank/DDBJ whole genome shotgun (WGS) entry which is preliminary data.</text>
</comment>
<sequence length="670" mass="75135">MCLDLEVTAVYQNKGYTYVYMTHSKQPLGKDESGRPYIYPEPMFLRWEFATYSEIMPEVRSWDPKDSSMLILAVSSIQKSLTKLRQAGFSALCHEREYCGIKSAIVIDPNGFRVRLQEYPRRMLNLGSGLLSQGSSRIQAVQTPLIRASRFCSFCEKTFGKADIVSYYEINSLNKEKIEIDLLDVNNEKYDGAFFCREKSEFVFGRTEYFFVGSKNRNRASCLILTDSPHYGASTQGNIFIGIILFASIPKKGSKTLISHSLSKSLSRAANDSSTPRQSVRFSSRRISSVHHPIEKVDEKILEDMVEDEYSYESYGSKESTKLSESEHRKEQTVVSHEQRQRGSLNRSLCLTQERTLPIAPNPDRPESSVSTIFHSPLRNSIMHKILLYFDKLKVKTYVLDFHLQTTLQQTLAGISGDSDSKDEEEEDVIKTEIDSSEIAKLKFDQTDMSERSVLDADFMPASQNMPHFLTNTKDGKVGFVRVDKELGGMFYVDCRLPIGICVSVSENPECPSVEVNGALGSNNIILKALTSISHSNSFTTTLQQWLSCIKSVGRKLRAERLLGNAQGSISSQIDSALAHDALQSAIVSGRLSEETSTFGMRVGLDRLMSDKPLPKLRGDFRAGGAGSLPLQGNAFRNIGAFFTPWSTLVAFHTESLSILRSFEEDEESK</sequence>
<evidence type="ECO:0000313" key="3">
    <source>
        <dbReference type="Proteomes" id="UP001057375"/>
    </source>
</evidence>
<name>A0ABQ5K5G2_9EUKA</name>